<name>A0A1S1NG05_9MYCO</name>
<evidence type="ECO:0008006" key="6">
    <source>
        <dbReference type="Google" id="ProtNLM"/>
    </source>
</evidence>
<dbReference type="Proteomes" id="UP000179734">
    <property type="component" value="Unassembled WGS sequence"/>
</dbReference>
<comment type="caution">
    <text evidence="2">The sequence shown here is derived from an EMBL/GenBank/DDBJ whole genome shotgun (WGS) entry which is preliminary data.</text>
</comment>
<evidence type="ECO:0000313" key="5">
    <source>
        <dbReference type="Proteomes" id="UP000238296"/>
    </source>
</evidence>
<accession>A0A1S1NG05</accession>
<evidence type="ECO:0000256" key="1">
    <source>
        <dbReference type="SAM" id="SignalP"/>
    </source>
</evidence>
<evidence type="ECO:0000313" key="2">
    <source>
        <dbReference type="EMBL" id="OHU99964.1"/>
    </source>
</evidence>
<dbReference type="EMBL" id="MLQM01000117">
    <property type="protein sequence ID" value="OHU99964.1"/>
    <property type="molecule type" value="Genomic_DNA"/>
</dbReference>
<feature type="signal peptide" evidence="1">
    <location>
        <begin position="1"/>
        <end position="29"/>
    </location>
</feature>
<sequence>MNSRAIAAAVGTAAGTFLIALATSSVASADREDVPSPADPDFISHTDNFGLFTDTAAADPDDSEYVANVIQGPSIHGTPLFTDVLTSGQDPSDALASVPGVVVPDDTGVGAVGDTVNTFVVPDLGIDSTFTLPFTDPLAEIFTALVPLGF</sequence>
<reference evidence="3 5" key="2">
    <citation type="journal article" date="2017" name="Int. J. Syst. Evol. Microbiol.">
        <title>Mycobacterium talmoniae sp. nov., a slowly growing mycobacterium isolated from human respiratory samples.</title>
        <authorList>
            <person name="Davidson R.M."/>
            <person name="DeGroote M.A."/>
            <person name="Marola J.L."/>
            <person name="Buss S."/>
            <person name="Jones V."/>
            <person name="McNeil M.R."/>
            <person name="Freifeld A.G."/>
            <person name="Elaine Epperson L."/>
            <person name="Hasan N.A."/>
            <person name="Jackson M."/>
            <person name="Iwen P.C."/>
            <person name="Salfinger M."/>
            <person name="Strong M."/>
        </authorList>
    </citation>
    <scope>NUCLEOTIDE SEQUENCE [LARGE SCALE GENOMIC DNA]</scope>
    <source>
        <strain evidence="3 5">ATCC BAA-2683</strain>
    </source>
</reference>
<reference evidence="3" key="3">
    <citation type="submission" date="2018-01" db="EMBL/GenBank/DDBJ databases">
        <authorList>
            <person name="Gaut B.S."/>
            <person name="Morton B.R."/>
            <person name="Clegg M.T."/>
            <person name="Duvall M.R."/>
        </authorList>
    </citation>
    <scope>NUCLEOTIDE SEQUENCE</scope>
    <source>
        <strain evidence="3">ATCC BAA-2683</strain>
    </source>
</reference>
<dbReference type="EMBL" id="PPEA01000466">
    <property type="protein sequence ID" value="PQM46570.1"/>
    <property type="molecule type" value="Genomic_DNA"/>
</dbReference>
<evidence type="ECO:0000313" key="3">
    <source>
        <dbReference type="EMBL" id="PQM46570.1"/>
    </source>
</evidence>
<evidence type="ECO:0000313" key="4">
    <source>
        <dbReference type="Proteomes" id="UP000179734"/>
    </source>
</evidence>
<keyword evidence="1" id="KW-0732">Signal</keyword>
<feature type="chain" id="PRO_5036310315" description="Secreted protein" evidence="1">
    <location>
        <begin position="30"/>
        <end position="150"/>
    </location>
</feature>
<keyword evidence="4" id="KW-1185">Reference proteome</keyword>
<dbReference type="Proteomes" id="UP000238296">
    <property type="component" value="Unassembled WGS sequence"/>
</dbReference>
<reference evidence="2 4" key="1">
    <citation type="submission" date="2016-10" db="EMBL/GenBank/DDBJ databases">
        <title>Genome sequence of Mycobacterium talmonii.</title>
        <authorList>
            <person name="Greninger A.L."/>
            <person name="Elliott B."/>
            <person name="Vasireddy S."/>
            <person name="Vasireddy R."/>
        </authorList>
    </citation>
    <scope>NUCLEOTIDE SEQUENCE [LARGE SCALE GENOMIC DNA]</scope>
    <source>
        <strain evidence="2">MO-5499</strain>
        <strain evidence="4">NE-TNMC-100812</strain>
    </source>
</reference>
<protein>
    <recommendedName>
        <fullName evidence="6">Secreted protein</fullName>
    </recommendedName>
</protein>
<dbReference type="AlphaFoldDB" id="A0A1S1NG05"/>
<dbReference type="RefSeq" id="WP_071028463.1">
    <property type="nucleotide sequence ID" value="NZ_MLQM01000117.1"/>
</dbReference>
<gene>
    <name evidence="2" type="ORF">BKN37_18685</name>
    <name evidence="3" type="ORF">C1Y40_03251</name>
</gene>
<organism evidence="2 4">
    <name type="scientific">Mycobacterium talmoniae</name>
    <dbReference type="NCBI Taxonomy" id="1858794"/>
    <lineage>
        <taxon>Bacteria</taxon>
        <taxon>Bacillati</taxon>
        <taxon>Actinomycetota</taxon>
        <taxon>Actinomycetes</taxon>
        <taxon>Mycobacteriales</taxon>
        <taxon>Mycobacteriaceae</taxon>
        <taxon>Mycobacterium</taxon>
    </lineage>
</organism>
<proteinExistence type="predicted"/>